<protein>
    <submittedName>
        <fullName evidence="1">CLUMA_CG018615, isoform A</fullName>
    </submittedName>
</protein>
<dbReference type="EMBL" id="CVRI01000064">
    <property type="protein sequence ID" value="CRL05437.1"/>
    <property type="molecule type" value="Genomic_DNA"/>
</dbReference>
<evidence type="ECO:0000313" key="1">
    <source>
        <dbReference type="EMBL" id="CRL05437.1"/>
    </source>
</evidence>
<sequence length="69" mass="8120">MKTINQNIFGELQKPSFNPFTLTFSTLTPLTMTIRHSENLQQDEVKDEQQKNTFLALNQDMKVCGDWKW</sequence>
<keyword evidence="2" id="KW-1185">Reference proteome</keyword>
<reference evidence="1 2" key="1">
    <citation type="submission" date="2015-04" db="EMBL/GenBank/DDBJ databases">
        <authorList>
            <person name="Syromyatnikov M.Y."/>
            <person name="Popov V.N."/>
        </authorList>
    </citation>
    <scope>NUCLEOTIDE SEQUENCE [LARGE SCALE GENOMIC DNA]</scope>
</reference>
<dbReference type="AlphaFoldDB" id="A0A1J1IYZ9"/>
<proteinExistence type="predicted"/>
<organism evidence="1 2">
    <name type="scientific">Clunio marinus</name>
    <dbReference type="NCBI Taxonomy" id="568069"/>
    <lineage>
        <taxon>Eukaryota</taxon>
        <taxon>Metazoa</taxon>
        <taxon>Ecdysozoa</taxon>
        <taxon>Arthropoda</taxon>
        <taxon>Hexapoda</taxon>
        <taxon>Insecta</taxon>
        <taxon>Pterygota</taxon>
        <taxon>Neoptera</taxon>
        <taxon>Endopterygota</taxon>
        <taxon>Diptera</taxon>
        <taxon>Nematocera</taxon>
        <taxon>Chironomoidea</taxon>
        <taxon>Chironomidae</taxon>
        <taxon>Clunio</taxon>
    </lineage>
</organism>
<dbReference type="Proteomes" id="UP000183832">
    <property type="component" value="Unassembled WGS sequence"/>
</dbReference>
<evidence type="ECO:0000313" key="2">
    <source>
        <dbReference type="Proteomes" id="UP000183832"/>
    </source>
</evidence>
<gene>
    <name evidence="1" type="ORF">CLUMA_CG018615</name>
</gene>
<name>A0A1J1IYZ9_9DIPT</name>
<accession>A0A1J1IYZ9</accession>